<organism evidence="1 2">
    <name type="scientific">Coemansia aciculifera</name>
    <dbReference type="NCBI Taxonomy" id="417176"/>
    <lineage>
        <taxon>Eukaryota</taxon>
        <taxon>Fungi</taxon>
        <taxon>Fungi incertae sedis</taxon>
        <taxon>Zoopagomycota</taxon>
        <taxon>Kickxellomycotina</taxon>
        <taxon>Kickxellomycetes</taxon>
        <taxon>Kickxellales</taxon>
        <taxon>Kickxellaceae</taxon>
        <taxon>Coemansia</taxon>
    </lineage>
</organism>
<proteinExistence type="predicted"/>
<keyword evidence="1" id="KW-0808">Transferase</keyword>
<name>A0ACC1M364_9FUNG</name>
<protein>
    <submittedName>
        <fullName evidence="1">Fatty acid synthase alpha subunit Lsd1</fullName>
        <ecNumber evidence="1">2.3.1.86</ecNumber>
    </submittedName>
</protein>
<keyword evidence="2" id="KW-1185">Reference proteome</keyword>
<evidence type="ECO:0000313" key="1">
    <source>
        <dbReference type="EMBL" id="KAJ2893578.1"/>
    </source>
</evidence>
<sequence length="1064" mass="115521">MYFIERDRDSIYYTQQRLKPVVESVASALTEQTKQVVAPAEPIMSAVAESSVSIGVGVAAAPLVDAPLQALDVVLAIVAHKTRRSLADVPTLKSIKALVGGKSTLQNEIVSDLHKEFGSKVPNKAEDFLLRDLAAAIGAFGSGLGKHMQSQLPQLFSNKMPGGFLLSSARSTLQSVYGLGPQRQDALLLVALMMEPSSRLSGDAEAKAWLGSVAQAYAVKAGISYAPTSVSAGSSGGQSGAPAISSAEMEKMQQKQHEHIRQQIQVLARHAGIDIREGARLAESEQLMLFHAQAKLDSISAEFGDELINGASPLFDAHKARHFDSSWNWARQEAYELIQRAIARCTSGSAATSPLTVDDASIQRLCNRSSSGLAQMLAGSLSILQAANDDLLEPAIHIVAQLHSACARALTQLPVYRELSAPTAPQVDIDMNGAVTYSEILRPDEPSFVDFVENMRQLASIGKSPFIHLRRQSDGSAWSYCAELSTTYYDGLSEMCRSGLSFAGKTALVTGCGWGSIGADIVCGLLSGGAKVITTTSSYSRKTTLFYEDMYRTHGARGSELMVVPFNQGSTGDVKQLVDYIYSDAGAAKGLGWDLDFVFPFAAVSDIGSFATNLGSHSELAQRVQLTNVLRLLGSIKDTKEQLGYKTRSSLVVLPLSPNHGHFGGDGLYGECKAGLETTFNRWKSELWQDYLSITSAVIGWTRGTGLMSGNNIAAQGIERVGVRTFSTREMSFSILGLTDSRICRIAHRQPIWADLAGGMGLIADLGDVVGKARRAMQYKSSLLQAISREAVLDFATTNLQSWLKPDYALADGPLSKPKDRFPAPRHYEQLERLRHLQDMVNLDKVVVVTGYGEVGPYGNAETRWEMEAYGEFSLEGCIELAWIMGLIKHFNGALKATGAMYVGWVDAKTEEPVRDIEVKARYEEYILAHTGIRLIEPELAHGYDPNKRTVLREIQIEHDMEPFEATAEEAATFKHHGGSSVDIWENASGGSWSVRFLKGALIRVPMALQADRLVAGLVPTGWDPRRYGIPDDVVKQVDIVTCYALVATVEALVRSGIIDPYEL</sequence>
<accession>A0ACC1M364</accession>
<keyword evidence="1" id="KW-0012">Acyltransferase</keyword>
<reference evidence="1" key="1">
    <citation type="submission" date="2022-07" db="EMBL/GenBank/DDBJ databases">
        <title>Phylogenomic reconstructions and comparative analyses of Kickxellomycotina fungi.</title>
        <authorList>
            <person name="Reynolds N.K."/>
            <person name="Stajich J.E."/>
            <person name="Barry K."/>
            <person name="Grigoriev I.V."/>
            <person name="Crous P."/>
            <person name="Smith M.E."/>
        </authorList>
    </citation>
    <scope>NUCLEOTIDE SEQUENCE</scope>
    <source>
        <strain evidence="1">CBS 190363</strain>
    </source>
</reference>
<comment type="caution">
    <text evidence="1">The sequence shown here is derived from an EMBL/GenBank/DDBJ whole genome shotgun (WGS) entry which is preliminary data.</text>
</comment>
<evidence type="ECO:0000313" key="2">
    <source>
        <dbReference type="Proteomes" id="UP001139981"/>
    </source>
</evidence>
<dbReference type="EC" id="2.3.1.86" evidence="1"/>
<dbReference type="EMBL" id="JANBVB010000522">
    <property type="protein sequence ID" value="KAJ2893578.1"/>
    <property type="molecule type" value="Genomic_DNA"/>
</dbReference>
<dbReference type="Proteomes" id="UP001139981">
    <property type="component" value="Unassembled WGS sequence"/>
</dbReference>
<gene>
    <name evidence="1" type="primary">fas2_16</name>
    <name evidence="1" type="ORF">IWW38_002823</name>
</gene>
<feature type="non-terminal residue" evidence="1">
    <location>
        <position position="1064"/>
    </location>
</feature>